<gene>
    <name evidence="1" type="ORF">C8N29_12416</name>
</gene>
<dbReference type="AlphaFoldDB" id="A0A2T5ITA3"/>
<sequence>MLLQASNISTAINADDIQRMITHWLSTPPNGYLGSDYGSDAKSLLQKALHSGIADAFIEKMKKDLPILSVIPQENIALYSVPEPPDKLRLFIAIAGITTIEINP</sequence>
<protein>
    <submittedName>
        <fullName evidence="1">Uncharacterized protein</fullName>
    </submittedName>
</protein>
<dbReference type="RefSeq" id="WP_107866933.1">
    <property type="nucleotide sequence ID" value="NZ_QAON01000024.1"/>
</dbReference>
<accession>A0A2T5ITA3</accession>
<dbReference type="OrthoDB" id="6693997at2"/>
<comment type="caution">
    <text evidence="1">The sequence shown here is derived from an EMBL/GenBank/DDBJ whole genome shotgun (WGS) entry which is preliminary data.</text>
</comment>
<organism evidence="1 2">
    <name type="scientific">Agitococcus lubricus</name>
    <dbReference type="NCBI Taxonomy" id="1077255"/>
    <lineage>
        <taxon>Bacteria</taxon>
        <taxon>Pseudomonadati</taxon>
        <taxon>Pseudomonadota</taxon>
        <taxon>Gammaproteobacteria</taxon>
        <taxon>Moraxellales</taxon>
        <taxon>Moraxellaceae</taxon>
        <taxon>Agitococcus</taxon>
    </lineage>
</organism>
<reference evidence="1 2" key="1">
    <citation type="submission" date="2018-04" db="EMBL/GenBank/DDBJ databases">
        <title>Genomic Encyclopedia of Archaeal and Bacterial Type Strains, Phase II (KMG-II): from individual species to whole genera.</title>
        <authorList>
            <person name="Goeker M."/>
        </authorList>
    </citation>
    <scope>NUCLEOTIDE SEQUENCE [LARGE SCALE GENOMIC DNA]</scope>
    <source>
        <strain evidence="1 2">DSM 5822</strain>
    </source>
</reference>
<evidence type="ECO:0000313" key="2">
    <source>
        <dbReference type="Proteomes" id="UP000244223"/>
    </source>
</evidence>
<evidence type="ECO:0000313" key="1">
    <source>
        <dbReference type="EMBL" id="PTQ87094.1"/>
    </source>
</evidence>
<dbReference type="Proteomes" id="UP000244223">
    <property type="component" value="Unassembled WGS sequence"/>
</dbReference>
<name>A0A2T5ITA3_9GAMM</name>
<dbReference type="EMBL" id="QAON01000024">
    <property type="protein sequence ID" value="PTQ87094.1"/>
    <property type="molecule type" value="Genomic_DNA"/>
</dbReference>
<keyword evidence="2" id="KW-1185">Reference proteome</keyword>
<proteinExistence type="predicted"/>